<reference evidence="1 2" key="1">
    <citation type="submission" date="2021-01" db="EMBL/GenBank/DDBJ databases">
        <title>Whole genome shotgun sequence of Actinoplanes deccanensis NBRC 13994.</title>
        <authorList>
            <person name="Komaki H."/>
            <person name="Tamura T."/>
        </authorList>
    </citation>
    <scope>NUCLEOTIDE SEQUENCE [LARGE SCALE GENOMIC DNA]</scope>
    <source>
        <strain evidence="1 2">NBRC 13994</strain>
    </source>
</reference>
<organism evidence="1 2">
    <name type="scientific">Paractinoplanes deccanensis</name>
    <dbReference type="NCBI Taxonomy" id="113561"/>
    <lineage>
        <taxon>Bacteria</taxon>
        <taxon>Bacillati</taxon>
        <taxon>Actinomycetota</taxon>
        <taxon>Actinomycetes</taxon>
        <taxon>Micromonosporales</taxon>
        <taxon>Micromonosporaceae</taxon>
        <taxon>Paractinoplanes</taxon>
    </lineage>
</organism>
<evidence type="ECO:0000313" key="2">
    <source>
        <dbReference type="Proteomes" id="UP000609879"/>
    </source>
</evidence>
<proteinExistence type="predicted"/>
<gene>
    <name evidence="1" type="ORF">Ade02nite_63500</name>
</gene>
<evidence type="ECO:0000313" key="1">
    <source>
        <dbReference type="EMBL" id="GID77709.1"/>
    </source>
</evidence>
<dbReference type="EMBL" id="BOMI01000126">
    <property type="protein sequence ID" value="GID77709.1"/>
    <property type="molecule type" value="Genomic_DNA"/>
</dbReference>
<dbReference type="Proteomes" id="UP000609879">
    <property type="component" value="Unassembled WGS sequence"/>
</dbReference>
<protein>
    <submittedName>
        <fullName evidence="1">Uncharacterized protein</fullName>
    </submittedName>
</protein>
<sequence length="69" mass="7417">MWEVLSAALPALLSKPARGLADPFELTTRVAGATGAKAEIPALAEMADRKGGSRQLKEARRLQSMLIRQ</sequence>
<name>A0ABQ3YCF5_9ACTN</name>
<comment type="caution">
    <text evidence="1">The sequence shown here is derived from an EMBL/GenBank/DDBJ whole genome shotgun (WGS) entry which is preliminary data.</text>
</comment>
<keyword evidence="2" id="KW-1185">Reference proteome</keyword>
<accession>A0ABQ3YCF5</accession>